<comment type="caution">
    <text evidence="3">The sequence shown here is derived from an EMBL/GenBank/DDBJ whole genome shotgun (WGS) entry which is preliminary data.</text>
</comment>
<dbReference type="PANTHER" id="PTHR12277:SF194">
    <property type="entry name" value="FI04476P"/>
    <property type="match status" value="1"/>
</dbReference>
<dbReference type="Proteomes" id="UP001231518">
    <property type="component" value="Chromosome 26"/>
</dbReference>
<keyword evidence="1" id="KW-0472">Membrane</keyword>
<gene>
    <name evidence="3" type="ORF">PYW07_010785</name>
</gene>
<dbReference type="EMBL" id="JARGEI010000029">
    <property type="protein sequence ID" value="KAJ8706008.1"/>
    <property type="molecule type" value="Genomic_DNA"/>
</dbReference>
<keyword evidence="1" id="KW-0812">Transmembrane</keyword>
<organism evidence="3 4">
    <name type="scientific">Mythimna separata</name>
    <name type="common">Oriental armyworm</name>
    <name type="synonym">Pseudaletia separata</name>
    <dbReference type="NCBI Taxonomy" id="271217"/>
    <lineage>
        <taxon>Eukaryota</taxon>
        <taxon>Metazoa</taxon>
        <taxon>Ecdysozoa</taxon>
        <taxon>Arthropoda</taxon>
        <taxon>Hexapoda</taxon>
        <taxon>Insecta</taxon>
        <taxon>Pterygota</taxon>
        <taxon>Neoptera</taxon>
        <taxon>Endopterygota</taxon>
        <taxon>Lepidoptera</taxon>
        <taxon>Glossata</taxon>
        <taxon>Ditrysia</taxon>
        <taxon>Noctuoidea</taxon>
        <taxon>Noctuidae</taxon>
        <taxon>Noctuinae</taxon>
        <taxon>Hadenini</taxon>
        <taxon>Mythimna</taxon>
    </lineage>
</organism>
<dbReference type="GO" id="GO:0006660">
    <property type="term" value="P:phosphatidylserine catabolic process"/>
    <property type="evidence" value="ECO:0007669"/>
    <property type="project" value="TreeGrafter"/>
</dbReference>
<proteinExistence type="predicted"/>
<dbReference type="InterPro" id="IPR029058">
    <property type="entry name" value="AB_hydrolase_fold"/>
</dbReference>
<dbReference type="GO" id="GO:0047372">
    <property type="term" value="F:monoacylglycerol lipase activity"/>
    <property type="evidence" value="ECO:0007669"/>
    <property type="project" value="TreeGrafter"/>
</dbReference>
<dbReference type="GO" id="GO:0004622">
    <property type="term" value="F:phosphatidylcholine lysophospholipase activity"/>
    <property type="evidence" value="ECO:0007669"/>
    <property type="project" value="TreeGrafter"/>
</dbReference>
<keyword evidence="4" id="KW-1185">Reference proteome</keyword>
<evidence type="ECO:0000313" key="4">
    <source>
        <dbReference type="Proteomes" id="UP001231518"/>
    </source>
</evidence>
<name>A0AAD8DL67_MYTSE</name>
<dbReference type="GO" id="GO:0052651">
    <property type="term" value="P:monoacylglycerol catabolic process"/>
    <property type="evidence" value="ECO:0007669"/>
    <property type="project" value="TreeGrafter"/>
</dbReference>
<dbReference type="Pfam" id="PF00561">
    <property type="entry name" value="Abhydrolase_1"/>
    <property type="match status" value="1"/>
</dbReference>
<reference evidence="3" key="1">
    <citation type="submission" date="2023-03" db="EMBL/GenBank/DDBJ databases">
        <title>Chromosome-level genomes of two armyworms, Mythimna separata and Mythimna loreyi, provide insights into the biosynthesis and reception of sex pheromones.</title>
        <authorList>
            <person name="Zhao H."/>
        </authorList>
    </citation>
    <scope>NUCLEOTIDE SEQUENCE</scope>
    <source>
        <strain evidence="3">BeijingLab</strain>
        <tissue evidence="3">Pupa</tissue>
    </source>
</reference>
<keyword evidence="1" id="KW-1133">Transmembrane helix</keyword>
<protein>
    <recommendedName>
        <fullName evidence="2">AB hydrolase-1 domain-containing protein</fullName>
    </recommendedName>
</protein>
<dbReference type="AlphaFoldDB" id="A0AAD8DL67"/>
<evidence type="ECO:0000256" key="1">
    <source>
        <dbReference type="SAM" id="Phobius"/>
    </source>
</evidence>
<dbReference type="InterPro" id="IPR000073">
    <property type="entry name" value="AB_hydrolase_1"/>
</dbReference>
<feature type="transmembrane region" description="Helical" evidence="1">
    <location>
        <begin position="12"/>
        <end position="41"/>
    </location>
</feature>
<sequence>MVEYQGLLICVPLYTAAVLIFGASVSAGLFVFHVGVVPLIFKYSKAFRRNLVFANFVQWPPNTDFEEPSSAGIEGARNLSIEYDSKVDKCRVKIGIWHILPKTVYERLKGSFESNTDKEELNRILDEELVTSKTPIVLYCHGNSNSRAATHRIELYKFFQKMEFHTITFDYRGYGDSTYLRPTEAGVVEDALVVYEWLHSTLNGNGNIFVWGHSLGTAISSHLLGNLQELSGTLLDRSATLPQPRGLILEAPFNNLADEVAKHPLSKLVTWLPYYDATFVAPFRTHGGGEQTFKSDEYLVKVRSLPILILHAKDDVIVPFIVGLKTFKSDEYLVKVRSLPILILHAKDDVIVPFIVGLKTFKSDEYLVKVRSLPILILHAKDDVIVPFIVGLKTFKSDEYLVKVRSLPILILHAKDDVIVPFIVGLKTFKSDEYLVKVRSLPILILHAKDDVIVPFIVGLKTFKSDEYLVKVRSLPILILHAKDDVIVPFIVGLKTFKSDEYLVKVRSLPILILHAKDDVIVPFIVGLKTFKSDEYLVKVRSLPILILHAKDDVIVPFIVDLKLYRTVLQSRTSNDAAVKLHAYDKKLDLGHKWICYATDLPEVVREFVEQNVQERK</sequence>
<dbReference type="Gene3D" id="3.40.50.1820">
    <property type="entry name" value="alpha/beta hydrolase"/>
    <property type="match status" value="1"/>
</dbReference>
<dbReference type="SUPFAM" id="SSF53474">
    <property type="entry name" value="alpha/beta-Hydrolases"/>
    <property type="match status" value="1"/>
</dbReference>
<evidence type="ECO:0000259" key="2">
    <source>
        <dbReference type="Pfam" id="PF00561"/>
    </source>
</evidence>
<feature type="domain" description="AB hydrolase-1" evidence="2">
    <location>
        <begin position="135"/>
        <end position="353"/>
    </location>
</feature>
<evidence type="ECO:0000313" key="3">
    <source>
        <dbReference type="EMBL" id="KAJ8706008.1"/>
    </source>
</evidence>
<dbReference type="GO" id="GO:0005789">
    <property type="term" value="C:endoplasmic reticulum membrane"/>
    <property type="evidence" value="ECO:0007669"/>
    <property type="project" value="TreeGrafter"/>
</dbReference>
<dbReference type="PANTHER" id="PTHR12277">
    <property type="entry name" value="ALPHA/BETA HYDROLASE DOMAIN-CONTAINING PROTEIN"/>
    <property type="match status" value="1"/>
</dbReference>
<accession>A0AAD8DL67</accession>